<feature type="transmembrane region" description="Helical" evidence="1">
    <location>
        <begin position="12"/>
        <end position="34"/>
    </location>
</feature>
<keyword evidence="1" id="KW-1133">Transmembrane helix</keyword>
<accession>A0A951Q5Y1</accession>
<evidence type="ECO:0000256" key="1">
    <source>
        <dbReference type="SAM" id="Phobius"/>
    </source>
</evidence>
<evidence type="ECO:0000313" key="3">
    <source>
        <dbReference type="Proteomes" id="UP000715781"/>
    </source>
</evidence>
<dbReference type="Pfam" id="PF24301">
    <property type="entry name" value="FraC"/>
    <property type="match status" value="1"/>
</dbReference>
<dbReference type="Proteomes" id="UP000715781">
    <property type="component" value="Unassembled WGS sequence"/>
</dbReference>
<protein>
    <submittedName>
        <fullName evidence="2">Filament integrity protein fraC</fullName>
    </submittedName>
</protein>
<name>A0A951Q5Y1_9NOST</name>
<gene>
    <name evidence="2" type="ORF">KME32_36100</name>
</gene>
<keyword evidence="1" id="KW-0472">Membrane</keyword>
<proteinExistence type="predicted"/>
<organism evidence="2 3">
    <name type="scientific">Mojavia pulchra JT2-VF2</name>
    <dbReference type="NCBI Taxonomy" id="287848"/>
    <lineage>
        <taxon>Bacteria</taxon>
        <taxon>Bacillati</taxon>
        <taxon>Cyanobacteriota</taxon>
        <taxon>Cyanophyceae</taxon>
        <taxon>Nostocales</taxon>
        <taxon>Nostocaceae</taxon>
    </lineage>
</organism>
<dbReference type="EMBL" id="JAHHHN010000079">
    <property type="protein sequence ID" value="MBW4566384.1"/>
    <property type="molecule type" value="Genomic_DNA"/>
</dbReference>
<sequence>MLEDWTLPRLLPIGAILFNLLFILLAIAIEAYVFNSRLKFDKRTSIFYAIAINLFSSVIGWIVFYVIEPMLPIDLRTELINYIFFNTFKPSTQALIILTAFIIFFGTFLVKFFLLRGFSLLLNEEVGKKQEDTQNQRMKLRQANRYKLQNTHLFTTLLIANSLSYSAITLVLLFRPNFK</sequence>
<feature type="transmembrane region" description="Helical" evidence="1">
    <location>
        <begin position="46"/>
        <end position="67"/>
    </location>
</feature>
<reference evidence="2" key="1">
    <citation type="submission" date="2021-05" db="EMBL/GenBank/DDBJ databases">
        <authorList>
            <person name="Pietrasiak N."/>
            <person name="Ward R."/>
            <person name="Stajich J.E."/>
            <person name="Kurbessoian T."/>
        </authorList>
    </citation>
    <scope>NUCLEOTIDE SEQUENCE</scope>
    <source>
        <strain evidence="2">JT2-VF2</strain>
    </source>
</reference>
<dbReference type="NCBIfam" id="NF045624">
    <property type="entry name" value="filament_FraC"/>
    <property type="match status" value="1"/>
</dbReference>
<comment type="caution">
    <text evidence="2">The sequence shown here is derived from an EMBL/GenBank/DDBJ whole genome shotgun (WGS) entry which is preliminary data.</text>
</comment>
<evidence type="ECO:0000313" key="2">
    <source>
        <dbReference type="EMBL" id="MBW4566384.1"/>
    </source>
</evidence>
<feature type="transmembrane region" description="Helical" evidence="1">
    <location>
        <begin position="94"/>
        <end position="114"/>
    </location>
</feature>
<keyword evidence="1" id="KW-0812">Transmembrane</keyword>
<dbReference type="AlphaFoldDB" id="A0A951Q5Y1"/>
<dbReference type="InterPro" id="IPR054663">
    <property type="entry name" value="FraC"/>
</dbReference>
<feature type="transmembrane region" description="Helical" evidence="1">
    <location>
        <begin position="153"/>
        <end position="174"/>
    </location>
</feature>
<reference evidence="2" key="2">
    <citation type="journal article" date="2022" name="Microbiol. Resour. Announc.">
        <title>Metagenome Sequencing to Explore Phylogenomics of Terrestrial Cyanobacteria.</title>
        <authorList>
            <person name="Ward R.D."/>
            <person name="Stajich J.E."/>
            <person name="Johansen J.R."/>
            <person name="Huntemann M."/>
            <person name="Clum A."/>
            <person name="Foster B."/>
            <person name="Foster B."/>
            <person name="Roux S."/>
            <person name="Palaniappan K."/>
            <person name="Varghese N."/>
            <person name="Mukherjee S."/>
            <person name="Reddy T.B.K."/>
            <person name="Daum C."/>
            <person name="Copeland A."/>
            <person name="Chen I.A."/>
            <person name="Ivanova N.N."/>
            <person name="Kyrpides N.C."/>
            <person name="Shapiro N."/>
            <person name="Eloe-Fadrosh E.A."/>
            <person name="Pietrasiak N."/>
        </authorList>
    </citation>
    <scope>NUCLEOTIDE SEQUENCE</scope>
    <source>
        <strain evidence="2">JT2-VF2</strain>
    </source>
</reference>